<dbReference type="Proteomes" id="UP000054359">
    <property type="component" value="Unassembled WGS sequence"/>
</dbReference>
<dbReference type="GO" id="GO:0046600">
    <property type="term" value="P:negative regulation of centriole replication"/>
    <property type="evidence" value="ECO:0007669"/>
    <property type="project" value="InterPro"/>
</dbReference>
<dbReference type="GO" id="GO:0005634">
    <property type="term" value="C:nucleus"/>
    <property type="evidence" value="ECO:0007669"/>
    <property type="project" value="UniProtKB-SubCell"/>
</dbReference>
<evidence type="ECO:0000256" key="7">
    <source>
        <dbReference type="ARBA" id="ARBA00023212"/>
    </source>
</evidence>
<organism evidence="11 12">
    <name type="scientific">Stegodyphus mimosarum</name>
    <name type="common">African social velvet spider</name>
    <dbReference type="NCBI Taxonomy" id="407821"/>
    <lineage>
        <taxon>Eukaryota</taxon>
        <taxon>Metazoa</taxon>
        <taxon>Ecdysozoa</taxon>
        <taxon>Arthropoda</taxon>
        <taxon>Chelicerata</taxon>
        <taxon>Arachnida</taxon>
        <taxon>Araneae</taxon>
        <taxon>Araneomorphae</taxon>
        <taxon>Entelegynae</taxon>
        <taxon>Eresoidea</taxon>
        <taxon>Eresidae</taxon>
        <taxon>Stegodyphus</taxon>
    </lineage>
</organism>
<sequence>MINSFWNICSTCPMPREEKLNSEYKRNYVWHPQYKPLAQEVISCAPQPASKDVAMQRRKQYPDLAYRSNEVIQHDGGHHTKDATDLRARSEERDFGTTSKSGPRSRSAEPGMNHNQQKLIMIQSFPPISSGRVSVLPKTDEFPNITEPSCETTEYKSQFAWPRKPQTDVPCMARKSVSMGVIKGSEETDASVPKSKLAPIRRPCVKQKEVKNLEKTVQEVKKKVKTEYKAKYKPFTSYVYVDGQWKKTSRLLKVPEKEVETNEEPWFVEVVERLQKANEYRWRGHGHPVYGELLPDIYKQPPDRAASHSKVIPPELQINQPKCHLLPSKKTDSKKKEVHHDAVPERKREKDAKTAPLLKRPKSAEPAKVKEPIKHKRPATTPPAKSTTRALPSKKRLSKDEDILKPVKAKPPPPPLSSAVSKKTREDTVKSSSSNKKTPFPSSQSSGGKVWLQAGRPASEPKGDDSSFREHSDAVRPSSLSPISAPSVPASEPSQKEYNNVEAESDKKQSSDETKSATPHSSVVPLTHVRTPEEVTGVKSPDPENWTVPIESSERLEWSGVNTPETSENIKPQEGISEKLSKLSVNDESVPSVMPSEVTATTAPCSSKSTPANVLDRARSRLDQFWGKNK</sequence>
<feature type="compositionally biased region" description="Polar residues" evidence="10">
    <location>
        <begin position="560"/>
        <end position="570"/>
    </location>
</feature>
<feature type="region of interest" description="Disordered" evidence="10">
    <location>
        <begin position="301"/>
        <end position="571"/>
    </location>
</feature>
<evidence type="ECO:0000256" key="3">
    <source>
        <dbReference type="ARBA" id="ARBA00010494"/>
    </source>
</evidence>
<dbReference type="PANTHER" id="PTHR32078">
    <property type="entry name" value="NUCLEAR PROTEIN MDM1"/>
    <property type="match status" value="1"/>
</dbReference>
<feature type="region of interest" description="Disordered" evidence="10">
    <location>
        <begin position="588"/>
        <end position="612"/>
    </location>
</feature>
<comment type="similarity">
    <text evidence="3">Belongs to the MDM1 family.</text>
</comment>
<feature type="compositionally biased region" description="Basic and acidic residues" evidence="10">
    <location>
        <begin position="504"/>
        <end position="515"/>
    </location>
</feature>
<dbReference type="GO" id="GO:0008017">
    <property type="term" value="F:microtubule binding"/>
    <property type="evidence" value="ECO:0007669"/>
    <property type="project" value="InterPro"/>
</dbReference>
<feature type="compositionally biased region" description="Basic and acidic residues" evidence="10">
    <location>
        <begin position="459"/>
        <end position="474"/>
    </location>
</feature>
<feature type="region of interest" description="Disordered" evidence="10">
    <location>
        <begin position="72"/>
        <end position="114"/>
    </location>
</feature>
<accession>A0A087TNF8</accession>
<keyword evidence="12" id="KW-1185">Reference proteome</keyword>
<name>A0A087TNF8_STEMI</name>
<dbReference type="OMA" id="ANEYRWR"/>
<protein>
    <recommendedName>
        <fullName evidence="4">Nuclear protein MDM1</fullName>
    </recommendedName>
</protein>
<feature type="compositionally biased region" description="Basic and acidic residues" evidence="10">
    <location>
        <begin position="329"/>
        <end position="353"/>
    </location>
</feature>
<feature type="non-terminal residue" evidence="11">
    <location>
        <position position="630"/>
    </location>
</feature>
<keyword evidence="8" id="KW-0539">Nucleus</keyword>
<dbReference type="OrthoDB" id="9999940at2759"/>
<dbReference type="GO" id="GO:0005814">
    <property type="term" value="C:centriole"/>
    <property type="evidence" value="ECO:0007669"/>
    <property type="project" value="UniProtKB-SubCell"/>
</dbReference>
<evidence type="ECO:0000256" key="1">
    <source>
        <dbReference type="ARBA" id="ARBA00004114"/>
    </source>
</evidence>
<keyword evidence="5" id="KW-0963">Cytoplasm</keyword>
<feature type="compositionally biased region" description="Polar residues" evidence="10">
    <location>
        <begin position="430"/>
        <end position="447"/>
    </location>
</feature>
<evidence type="ECO:0000313" key="11">
    <source>
        <dbReference type="EMBL" id="KFM66647.1"/>
    </source>
</evidence>
<feature type="compositionally biased region" description="Basic and acidic residues" evidence="10">
    <location>
        <begin position="362"/>
        <end position="372"/>
    </location>
</feature>
<dbReference type="Pfam" id="PF15501">
    <property type="entry name" value="MDM1"/>
    <property type="match status" value="1"/>
</dbReference>
<dbReference type="AlphaFoldDB" id="A0A087TNF8"/>
<comment type="function">
    <text evidence="9">Microtubule-binding protein that negatively regulates centriole duplication. Binds to and stabilizes microtubules.</text>
</comment>
<keyword evidence="7" id="KW-0206">Cytoskeleton</keyword>
<dbReference type="InterPro" id="IPR029136">
    <property type="entry name" value="MDM1"/>
</dbReference>
<evidence type="ECO:0000256" key="8">
    <source>
        <dbReference type="ARBA" id="ARBA00023242"/>
    </source>
</evidence>
<proteinExistence type="inferred from homology"/>
<evidence type="ECO:0000256" key="6">
    <source>
        <dbReference type="ARBA" id="ARBA00022701"/>
    </source>
</evidence>
<evidence type="ECO:0000256" key="9">
    <source>
        <dbReference type="ARBA" id="ARBA00045771"/>
    </source>
</evidence>
<evidence type="ECO:0000256" key="4">
    <source>
        <dbReference type="ARBA" id="ARBA00013508"/>
    </source>
</evidence>
<evidence type="ECO:0000313" key="12">
    <source>
        <dbReference type="Proteomes" id="UP000054359"/>
    </source>
</evidence>
<evidence type="ECO:0000256" key="5">
    <source>
        <dbReference type="ARBA" id="ARBA00022490"/>
    </source>
</evidence>
<evidence type="ECO:0000256" key="10">
    <source>
        <dbReference type="SAM" id="MobiDB-lite"/>
    </source>
</evidence>
<comment type="subcellular location">
    <subcellularLocation>
        <location evidence="1">Cytoplasm</location>
        <location evidence="1">Cytoskeleton</location>
        <location evidence="1">Microtubule organizing center</location>
        <location evidence="1">Centrosome</location>
        <location evidence="1">Centriole</location>
    </subcellularLocation>
    <subcellularLocation>
        <location evidence="2">Nucleus</location>
    </subcellularLocation>
</comment>
<dbReference type="EMBL" id="KK116040">
    <property type="protein sequence ID" value="KFM66647.1"/>
    <property type="molecule type" value="Genomic_DNA"/>
</dbReference>
<feature type="compositionally biased region" description="Basic and acidic residues" evidence="10">
    <location>
        <begin position="72"/>
        <end position="95"/>
    </location>
</feature>
<feature type="compositionally biased region" description="Polar residues" evidence="10">
    <location>
        <begin position="598"/>
        <end position="612"/>
    </location>
</feature>
<dbReference type="PANTHER" id="PTHR32078:SF1">
    <property type="entry name" value="NUCLEAR PROTEIN MDM1"/>
    <property type="match status" value="1"/>
</dbReference>
<dbReference type="GO" id="GO:0005874">
    <property type="term" value="C:microtubule"/>
    <property type="evidence" value="ECO:0007669"/>
    <property type="project" value="UniProtKB-KW"/>
</dbReference>
<gene>
    <name evidence="11" type="ORF">X975_12612</name>
</gene>
<reference evidence="11 12" key="1">
    <citation type="submission" date="2013-11" db="EMBL/GenBank/DDBJ databases">
        <title>Genome sequencing of Stegodyphus mimosarum.</title>
        <authorList>
            <person name="Bechsgaard J."/>
        </authorList>
    </citation>
    <scope>NUCLEOTIDE SEQUENCE [LARGE SCALE GENOMIC DNA]</scope>
</reference>
<keyword evidence="6" id="KW-0493">Microtubule</keyword>
<evidence type="ECO:0000256" key="2">
    <source>
        <dbReference type="ARBA" id="ARBA00004123"/>
    </source>
</evidence>